<proteinExistence type="predicted"/>
<reference evidence="2 3" key="1">
    <citation type="journal article" date="2020" name="ISME J.">
        <title>Uncovering the hidden diversity of litter-decomposition mechanisms in mushroom-forming fungi.</title>
        <authorList>
            <person name="Floudas D."/>
            <person name="Bentzer J."/>
            <person name="Ahren D."/>
            <person name="Johansson T."/>
            <person name="Persson P."/>
            <person name="Tunlid A."/>
        </authorList>
    </citation>
    <scope>NUCLEOTIDE SEQUENCE [LARGE SCALE GENOMIC DNA]</scope>
    <source>
        <strain evidence="2 3">CBS 175.51</strain>
    </source>
</reference>
<comment type="caution">
    <text evidence="2">The sequence shown here is derived from an EMBL/GenBank/DDBJ whole genome shotgun (WGS) entry which is preliminary data.</text>
</comment>
<feature type="compositionally biased region" description="Basic and acidic residues" evidence="1">
    <location>
        <begin position="223"/>
        <end position="234"/>
    </location>
</feature>
<feature type="region of interest" description="Disordered" evidence="1">
    <location>
        <begin position="209"/>
        <end position="234"/>
    </location>
</feature>
<dbReference type="AlphaFoldDB" id="A0A8H5BCD7"/>
<dbReference type="Proteomes" id="UP000541558">
    <property type="component" value="Unassembled WGS sequence"/>
</dbReference>
<dbReference type="EMBL" id="JAACJK010000170">
    <property type="protein sequence ID" value="KAF5320311.1"/>
    <property type="molecule type" value="Genomic_DNA"/>
</dbReference>
<evidence type="ECO:0000256" key="1">
    <source>
        <dbReference type="SAM" id="MobiDB-lite"/>
    </source>
</evidence>
<evidence type="ECO:0000313" key="3">
    <source>
        <dbReference type="Proteomes" id="UP000541558"/>
    </source>
</evidence>
<sequence>MIPEPNRGSRLTAAIARSGNNGQGHDDRRFTPGNDSVGRDGLREEMGRAVLRPNERGCSRKARLQHDVADAWQEVRGLFWPSQTRAERRYLTLTSPERTDRTRRISTTITNSRRTTHTSATRFDMTTPPHNGSRRCRNRTQRGDVFNPDARRLRRGRRVTVAQKTHAHFPAYHNVKPCDGVRCGGVGATENGYGMSNLAVQAPLLSLRRPPQPSTSTMRHGVRPSDPERRIRVY</sequence>
<evidence type="ECO:0000313" key="2">
    <source>
        <dbReference type="EMBL" id="KAF5320311.1"/>
    </source>
</evidence>
<name>A0A8H5BCD7_9AGAR</name>
<feature type="region of interest" description="Disordered" evidence="1">
    <location>
        <begin position="121"/>
        <end position="142"/>
    </location>
</feature>
<keyword evidence="3" id="KW-1185">Reference proteome</keyword>
<organism evidence="2 3">
    <name type="scientific">Ephemerocybe angulata</name>
    <dbReference type="NCBI Taxonomy" id="980116"/>
    <lineage>
        <taxon>Eukaryota</taxon>
        <taxon>Fungi</taxon>
        <taxon>Dikarya</taxon>
        <taxon>Basidiomycota</taxon>
        <taxon>Agaricomycotina</taxon>
        <taxon>Agaricomycetes</taxon>
        <taxon>Agaricomycetidae</taxon>
        <taxon>Agaricales</taxon>
        <taxon>Agaricineae</taxon>
        <taxon>Psathyrellaceae</taxon>
        <taxon>Ephemerocybe</taxon>
    </lineage>
</organism>
<protein>
    <submittedName>
        <fullName evidence="2">Uncharacterized protein</fullName>
    </submittedName>
</protein>
<gene>
    <name evidence="2" type="ORF">D9611_011398</name>
</gene>
<feature type="region of interest" description="Disordered" evidence="1">
    <location>
        <begin position="17"/>
        <end position="40"/>
    </location>
</feature>
<accession>A0A8H5BCD7</accession>